<dbReference type="EMBL" id="OZ021743">
    <property type="protein sequence ID" value="CAK9329405.1"/>
    <property type="molecule type" value="Genomic_DNA"/>
</dbReference>
<protein>
    <submittedName>
        <fullName evidence="2">Uncharacterized protein</fullName>
    </submittedName>
</protein>
<organism evidence="2 3">
    <name type="scientific">Citrullus colocynthis</name>
    <name type="common">colocynth</name>
    <dbReference type="NCBI Taxonomy" id="252529"/>
    <lineage>
        <taxon>Eukaryota</taxon>
        <taxon>Viridiplantae</taxon>
        <taxon>Streptophyta</taxon>
        <taxon>Embryophyta</taxon>
        <taxon>Tracheophyta</taxon>
        <taxon>Spermatophyta</taxon>
        <taxon>Magnoliopsida</taxon>
        <taxon>eudicotyledons</taxon>
        <taxon>Gunneridae</taxon>
        <taxon>Pentapetalae</taxon>
        <taxon>rosids</taxon>
        <taxon>fabids</taxon>
        <taxon>Cucurbitales</taxon>
        <taxon>Cucurbitaceae</taxon>
        <taxon>Benincaseae</taxon>
        <taxon>Citrullus</taxon>
    </lineage>
</organism>
<proteinExistence type="predicted"/>
<accession>A0ABP0ZET9</accession>
<feature type="compositionally biased region" description="Low complexity" evidence="1">
    <location>
        <begin position="1"/>
        <end position="12"/>
    </location>
</feature>
<dbReference type="Proteomes" id="UP001642487">
    <property type="component" value="Chromosome 9"/>
</dbReference>
<evidence type="ECO:0000313" key="2">
    <source>
        <dbReference type="EMBL" id="CAK9329405.1"/>
    </source>
</evidence>
<feature type="compositionally biased region" description="Low complexity" evidence="1">
    <location>
        <begin position="27"/>
        <end position="36"/>
    </location>
</feature>
<feature type="non-terminal residue" evidence="2">
    <location>
        <position position="1"/>
    </location>
</feature>
<gene>
    <name evidence="2" type="ORF">CITCOLO1_LOCUS21854</name>
</gene>
<reference evidence="2 3" key="1">
    <citation type="submission" date="2024-03" db="EMBL/GenBank/DDBJ databases">
        <authorList>
            <person name="Gkanogiannis A."/>
            <person name="Becerra Lopez-Lavalle L."/>
        </authorList>
    </citation>
    <scope>NUCLEOTIDE SEQUENCE [LARGE SCALE GENOMIC DNA]</scope>
</reference>
<name>A0ABP0ZET9_9ROSI</name>
<feature type="region of interest" description="Disordered" evidence="1">
    <location>
        <begin position="1"/>
        <end position="36"/>
    </location>
</feature>
<keyword evidence="3" id="KW-1185">Reference proteome</keyword>
<evidence type="ECO:0000256" key="1">
    <source>
        <dbReference type="SAM" id="MobiDB-lite"/>
    </source>
</evidence>
<feature type="compositionally biased region" description="Basic residues" evidence="1">
    <location>
        <begin position="13"/>
        <end position="26"/>
    </location>
</feature>
<evidence type="ECO:0000313" key="3">
    <source>
        <dbReference type="Proteomes" id="UP001642487"/>
    </source>
</evidence>
<sequence>ASLPPAAVSLGVSRRRRSRLHHRAPRRSSSSRSANRASAFRTLSFCDRWRRRL</sequence>